<protein>
    <submittedName>
        <fullName evidence="3">Acetyl-CoA carboxylase biotin carboxyl carrier protein subunit</fullName>
    </submittedName>
</protein>
<keyword evidence="1" id="KW-0092">Biotin</keyword>
<dbReference type="PANTHER" id="PTHR45266">
    <property type="entry name" value="OXALOACETATE DECARBOXYLASE ALPHA CHAIN"/>
    <property type="match status" value="1"/>
</dbReference>
<evidence type="ECO:0000256" key="1">
    <source>
        <dbReference type="ARBA" id="ARBA00023267"/>
    </source>
</evidence>
<dbReference type="Pfam" id="PF00364">
    <property type="entry name" value="Biotin_lipoyl"/>
    <property type="match status" value="1"/>
</dbReference>
<dbReference type="CDD" id="cd06850">
    <property type="entry name" value="biotinyl_domain"/>
    <property type="match status" value="1"/>
</dbReference>
<accession>A0A3L7AFI4</accession>
<proteinExistence type="predicted"/>
<dbReference type="EMBL" id="RCTF01000008">
    <property type="protein sequence ID" value="RLP78500.1"/>
    <property type="molecule type" value="Genomic_DNA"/>
</dbReference>
<dbReference type="InterPro" id="IPR050709">
    <property type="entry name" value="Biotin_Carboxyl_Carrier/Decarb"/>
</dbReference>
<dbReference type="InterPro" id="IPR000089">
    <property type="entry name" value="Biotin_lipoyl"/>
</dbReference>
<sequence length="74" mass="8031">MMSRQEIKSEITGTVWKILTTPQQDVAEGDTLMILESMKMEIPVIVEDGGVVVEITVAEGDAIQEGQVVAIVET</sequence>
<evidence type="ECO:0000313" key="3">
    <source>
        <dbReference type="EMBL" id="RLP78500.1"/>
    </source>
</evidence>
<dbReference type="OrthoDB" id="163546at2"/>
<dbReference type="InterPro" id="IPR011053">
    <property type="entry name" value="Single_hybrid_motif"/>
</dbReference>
<name>A0A3L7AFI4_9HYPH</name>
<dbReference type="Proteomes" id="UP000269692">
    <property type="component" value="Unassembled WGS sequence"/>
</dbReference>
<dbReference type="PROSITE" id="PS50968">
    <property type="entry name" value="BIOTINYL_LIPOYL"/>
    <property type="match status" value="1"/>
</dbReference>
<comment type="caution">
    <text evidence="3">The sequence shown here is derived from an EMBL/GenBank/DDBJ whole genome shotgun (WGS) entry which is preliminary data.</text>
</comment>
<evidence type="ECO:0000313" key="4">
    <source>
        <dbReference type="Proteomes" id="UP000269692"/>
    </source>
</evidence>
<dbReference type="PANTHER" id="PTHR45266:SF3">
    <property type="entry name" value="OXALOACETATE DECARBOXYLASE ALPHA CHAIN"/>
    <property type="match status" value="1"/>
</dbReference>
<keyword evidence="4" id="KW-1185">Reference proteome</keyword>
<feature type="domain" description="Lipoyl-binding" evidence="2">
    <location>
        <begin position="1"/>
        <end position="73"/>
    </location>
</feature>
<gene>
    <name evidence="3" type="ORF">D9R14_11915</name>
</gene>
<evidence type="ECO:0000259" key="2">
    <source>
        <dbReference type="PROSITE" id="PS50968"/>
    </source>
</evidence>
<dbReference type="NCBIfam" id="NF004547">
    <property type="entry name" value="PRK05889.1"/>
    <property type="match status" value="1"/>
</dbReference>
<dbReference type="SUPFAM" id="SSF51230">
    <property type="entry name" value="Single hybrid motif"/>
    <property type="match status" value="1"/>
</dbReference>
<dbReference type="Gene3D" id="2.40.50.100">
    <property type="match status" value="1"/>
</dbReference>
<organism evidence="3 4">
    <name type="scientific">Xanthobacter tagetidis</name>
    <dbReference type="NCBI Taxonomy" id="60216"/>
    <lineage>
        <taxon>Bacteria</taxon>
        <taxon>Pseudomonadati</taxon>
        <taxon>Pseudomonadota</taxon>
        <taxon>Alphaproteobacteria</taxon>
        <taxon>Hyphomicrobiales</taxon>
        <taxon>Xanthobacteraceae</taxon>
        <taxon>Xanthobacter</taxon>
    </lineage>
</organism>
<dbReference type="AlphaFoldDB" id="A0A3L7AFI4"/>
<reference evidence="3 4" key="1">
    <citation type="submission" date="2018-10" db="EMBL/GenBank/DDBJ databases">
        <title>Xanthobacter tagetidis genome sequencing and assembly.</title>
        <authorList>
            <person name="Maclea K.S."/>
            <person name="Goen A.E."/>
            <person name="Fatima S.A."/>
        </authorList>
    </citation>
    <scope>NUCLEOTIDE SEQUENCE [LARGE SCALE GENOMIC DNA]</scope>
    <source>
        <strain evidence="3 4">ATCC 700314</strain>
    </source>
</reference>